<sequence>MLFDGFSRTTRIVNDIPYHFCLGGSGPLLMLLHGRPETHAMWHRIAPALSAQHTVICPDLHPERSLSEQAADLLSLADSLGHHSLILAGQDYGARVACEVAGQQPSRVKALILLEALPGPDHTGRDDMAFSLTQYESCWFGQLHPKPEANSVQIPAEWLSDPISEDSYFSPEAVKDYLSAQVWRSNIPFSWPASRPELQCPVLVLWGKKGRIGGWYNPVALWQAVSASTVTGQALPGEHFLPEEVPEETISAMQNFLAAMSCSDGR</sequence>
<accession>A0A1U9KKR7</accession>
<dbReference type="OrthoDB" id="9812774at2"/>
<dbReference type="InterPro" id="IPR050266">
    <property type="entry name" value="AB_hydrolase_sf"/>
</dbReference>
<dbReference type="EMBL" id="CP014692">
    <property type="protein sequence ID" value="AQS86359.1"/>
    <property type="molecule type" value="Genomic_DNA"/>
</dbReference>
<dbReference type="Pfam" id="PF00561">
    <property type="entry name" value="Abhydrolase_1"/>
    <property type="match status" value="1"/>
</dbReference>
<dbReference type="Proteomes" id="UP000188937">
    <property type="component" value="Chromosome"/>
</dbReference>
<keyword evidence="3" id="KW-1185">Reference proteome</keyword>
<proteinExistence type="predicted"/>
<organism evidence="2 3">
    <name type="scientific">Acetobacter aceti</name>
    <dbReference type="NCBI Taxonomy" id="435"/>
    <lineage>
        <taxon>Bacteria</taxon>
        <taxon>Pseudomonadati</taxon>
        <taxon>Pseudomonadota</taxon>
        <taxon>Alphaproteobacteria</taxon>
        <taxon>Acetobacterales</taxon>
        <taxon>Acetobacteraceae</taxon>
        <taxon>Acetobacter</taxon>
        <taxon>Acetobacter subgen. Acetobacter</taxon>
    </lineage>
</organism>
<dbReference type="PANTHER" id="PTHR43798:SF24">
    <property type="entry name" value="CIS-3-ALKYL-4-ALKYLOXETAN-2-ONE DECARBOXYLASE"/>
    <property type="match status" value="1"/>
</dbReference>
<dbReference type="InterPro" id="IPR000073">
    <property type="entry name" value="AB_hydrolase_1"/>
</dbReference>
<dbReference type="KEGG" id="aace:A0U92_08510"/>
<evidence type="ECO:0000259" key="1">
    <source>
        <dbReference type="Pfam" id="PF00561"/>
    </source>
</evidence>
<protein>
    <submittedName>
        <fullName evidence="2">Hydrolase</fullName>
    </submittedName>
</protein>
<dbReference type="AlphaFoldDB" id="A0A1U9KKR7"/>
<dbReference type="GO" id="GO:0016020">
    <property type="term" value="C:membrane"/>
    <property type="evidence" value="ECO:0007669"/>
    <property type="project" value="TreeGrafter"/>
</dbReference>
<keyword evidence="2" id="KW-0378">Hydrolase</keyword>
<dbReference type="InterPro" id="IPR029058">
    <property type="entry name" value="AB_hydrolase_fold"/>
</dbReference>
<gene>
    <name evidence="2" type="ORF">A0U92_08510</name>
</gene>
<dbReference type="GO" id="GO:0016787">
    <property type="term" value="F:hydrolase activity"/>
    <property type="evidence" value="ECO:0007669"/>
    <property type="project" value="UniProtKB-KW"/>
</dbReference>
<dbReference type="PANTHER" id="PTHR43798">
    <property type="entry name" value="MONOACYLGLYCEROL LIPASE"/>
    <property type="match status" value="1"/>
</dbReference>
<feature type="domain" description="AB hydrolase-1" evidence="1">
    <location>
        <begin position="27"/>
        <end position="136"/>
    </location>
</feature>
<evidence type="ECO:0000313" key="3">
    <source>
        <dbReference type="Proteomes" id="UP000188937"/>
    </source>
</evidence>
<name>A0A1U9KKR7_ACEAC</name>
<dbReference type="SUPFAM" id="SSF53474">
    <property type="entry name" value="alpha/beta-Hydrolases"/>
    <property type="match status" value="1"/>
</dbReference>
<dbReference type="Gene3D" id="3.40.50.1820">
    <property type="entry name" value="alpha/beta hydrolase"/>
    <property type="match status" value="1"/>
</dbReference>
<dbReference type="STRING" id="435.A0U92_08510"/>
<reference evidence="2 3" key="1">
    <citation type="submission" date="2016-03" db="EMBL/GenBank/DDBJ databases">
        <title>Acetic acid bacteria sequencing.</title>
        <authorList>
            <person name="Brandt J."/>
            <person name="Jakob F."/>
            <person name="Vogel R.F."/>
        </authorList>
    </citation>
    <scope>NUCLEOTIDE SEQUENCE [LARGE SCALE GENOMIC DNA]</scope>
    <source>
        <strain evidence="2 3">TMW2.1153</strain>
    </source>
</reference>
<evidence type="ECO:0000313" key="2">
    <source>
        <dbReference type="EMBL" id="AQS86359.1"/>
    </source>
</evidence>